<sequence length="76" mass="8811">LVPSWMGAGPRKDQHATLLSPNSFTDESTKLCNIVILVRRFAQPCGMHVIWRLWRKKSEFRKLQGVTGLWSRFNGR</sequence>
<evidence type="ECO:0000313" key="2">
    <source>
        <dbReference type="Proteomes" id="UP000054032"/>
    </source>
</evidence>
<dbReference type="RefSeq" id="XP_007684652.1">
    <property type="nucleotide sequence ID" value="XM_007686462.1"/>
</dbReference>
<feature type="non-terminal residue" evidence="1">
    <location>
        <position position="1"/>
    </location>
</feature>
<dbReference type="KEGG" id="bor:COCMIDRAFT_86043"/>
<dbReference type="HOGENOM" id="CLU_2661129_0_0_1"/>
<dbReference type="Proteomes" id="UP000054032">
    <property type="component" value="Unassembled WGS sequence"/>
</dbReference>
<gene>
    <name evidence="1" type="ORF">COCMIDRAFT_86043</name>
</gene>
<organism evidence="1 2">
    <name type="scientific">Bipolaris oryzae ATCC 44560</name>
    <dbReference type="NCBI Taxonomy" id="930090"/>
    <lineage>
        <taxon>Eukaryota</taxon>
        <taxon>Fungi</taxon>
        <taxon>Dikarya</taxon>
        <taxon>Ascomycota</taxon>
        <taxon>Pezizomycotina</taxon>
        <taxon>Dothideomycetes</taxon>
        <taxon>Pleosporomycetidae</taxon>
        <taxon>Pleosporales</taxon>
        <taxon>Pleosporineae</taxon>
        <taxon>Pleosporaceae</taxon>
        <taxon>Bipolaris</taxon>
    </lineage>
</organism>
<evidence type="ECO:0000313" key="1">
    <source>
        <dbReference type="EMBL" id="EUC48836.1"/>
    </source>
</evidence>
<dbReference type="GeneID" id="19126789"/>
<reference evidence="1 2" key="1">
    <citation type="journal article" date="2013" name="PLoS Genet.">
        <title>Comparative genome structure, secondary metabolite, and effector coding capacity across Cochliobolus pathogens.</title>
        <authorList>
            <person name="Condon B.J."/>
            <person name="Leng Y."/>
            <person name="Wu D."/>
            <person name="Bushley K.E."/>
            <person name="Ohm R.A."/>
            <person name="Otillar R."/>
            <person name="Martin J."/>
            <person name="Schackwitz W."/>
            <person name="Grimwood J."/>
            <person name="MohdZainudin N."/>
            <person name="Xue C."/>
            <person name="Wang R."/>
            <person name="Manning V.A."/>
            <person name="Dhillon B."/>
            <person name="Tu Z.J."/>
            <person name="Steffenson B.J."/>
            <person name="Salamov A."/>
            <person name="Sun H."/>
            <person name="Lowry S."/>
            <person name="LaButti K."/>
            <person name="Han J."/>
            <person name="Copeland A."/>
            <person name="Lindquist E."/>
            <person name="Barry K."/>
            <person name="Schmutz J."/>
            <person name="Baker S.E."/>
            <person name="Ciuffetti L.M."/>
            <person name="Grigoriev I.V."/>
            <person name="Zhong S."/>
            <person name="Turgeon B.G."/>
        </authorList>
    </citation>
    <scope>NUCLEOTIDE SEQUENCE [LARGE SCALE GENOMIC DNA]</scope>
    <source>
        <strain evidence="1 2">ATCC 44560</strain>
    </source>
</reference>
<dbReference type="AlphaFoldDB" id="W6ZYR4"/>
<proteinExistence type="predicted"/>
<accession>W6ZYR4</accession>
<keyword evidence="2" id="KW-1185">Reference proteome</keyword>
<protein>
    <submittedName>
        <fullName evidence="1">Uncharacterized protein</fullName>
    </submittedName>
</protein>
<dbReference type="EMBL" id="KI963937">
    <property type="protein sequence ID" value="EUC48836.1"/>
    <property type="molecule type" value="Genomic_DNA"/>
</dbReference>
<name>W6ZYR4_COCMI</name>